<feature type="transmembrane region" description="Helical" evidence="1">
    <location>
        <begin position="52"/>
        <end position="71"/>
    </location>
</feature>
<dbReference type="WBParaSite" id="Hba_19411">
    <property type="protein sequence ID" value="Hba_19411"/>
    <property type="gene ID" value="Hba_19411"/>
</dbReference>
<dbReference type="AlphaFoldDB" id="A0A1I7XNU6"/>
<dbReference type="Pfam" id="PF02170">
    <property type="entry name" value="PAZ"/>
    <property type="match status" value="1"/>
</dbReference>
<name>A0A1I7XNU6_HETBA</name>
<accession>A0A1I7XNU6</accession>
<dbReference type="Gene3D" id="2.170.260.10">
    <property type="entry name" value="paz domain"/>
    <property type="match status" value="1"/>
</dbReference>
<dbReference type="InterPro" id="IPR003100">
    <property type="entry name" value="PAZ_dom"/>
</dbReference>
<proteinExistence type="predicted"/>
<organism evidence="3 4">
    <name type="scientific">Heterorhabditis bacteriophora</name>
    <name type="common">Entomopathogenic nematode worm</name>
    <dbReference type="NCBI Taxonomy" id="37862"/>
    <lineage>
        <taxon>Eukaryota</taxon>
        <taxon>Metazoa</taxon>
        <taxon>Ecdysozoa</taxon>
        <taxon>Nematoda</taxon>
        <taxon>Chromadorea</taxon>
        <taxon>Rhabditida</taxon>
        <taxon>Rhabditina</taxon>
        <taxon>Rhabditomorpha</taxon>
        <taxon>Strongyloidea</taxon>
        <taxon>Heterorhabditidae</taxon>
        <taxon>Heterorhabditis</taxon>
    </lineage>
</organism>
<dbReference type="InterPro" id="IPR036085">
    <property type="entry name" value="PAZ_dom_sf"/>
</dbReference>
<sequence>MTTTAGQTRHLLIYSEYFMVYPLRWKTTRNSVLTMTGIEGEMQAMQVCRTKYYYIISTAFLMLFMLQISAFPQKRQPGKRRENEVELVTNLTRMGNVSSNDLSKVVNVRASEQDKEILEVLNLIISQDAFMKTSEFITYGSGVHYLFDPLKYGFKENDCPPLMDGKYVGIGVSKSVKVLEGEQGHSYGTYIVTEVKKGAFHNDGEPLINKIMSMSIFCDPRTGISAPFNLNSINNSKRQILSQLKNSIVSIFTTLLELYVRTTYGKKRTFSIGNISDAANVKTMKDAEDRTITIQQYFKRQYGIELKYAKWISIYYFNHKEIIYKLSVLGLIKLLEAEHQIVTQEIKASRAVGVLRKGQTQTLDNVVAKVRDFLLLYYFDIVTVMCNYCI</sequence>
<dbReference type="GO" id="GO:0003723">
    <property type="term" value="F:RNA binding"/>
    <property type="evidence" value="ECO:0007669"/>
    <property type="project" value="InterPro"/>
</dbReference>
<protein>
    <submittedName>
        <fullName evidence="4">PAZ domain-containing protein</fullName>
    </submittedName>
</protein>
<keyword evidence="1" id="KW-0812">Transmembrane</keyword>
<evidence type="ECO:0000256" key="1">
    <source>
        <dbReference type="SAM" id="Phobius"/>
    </source>
</evidence>
<keyword evidence="1" id="KW-1133">Transmembrane helix</keyword>
<dbReference type="SUPFAM" id="SSF101690">
    <property type="entry name" value="PAZ domain"/>
    <property type="match status" value="1"/>
</dbReference>
<evidence type="ECO:0000313" key="4">
    <source>
        <dbReference type="WBParaSite" id="Hba_19411"/>
    </source>
</evidence>
<keyword evidence="3" id="KW-1185">Reference proteome</keyword>
<evidence type="ECO:0000259" key="2">
    <source>
        <dbReference type="Pfam" id="PF02170"/>
    </source>
</evidence>
<dbReference type="Proteomes" id="UP000095283">
    <property type="component" value="Unplaced"/>
</dbReference>
<reference evidence="4" key="1">
    <citation type="submission" date="2016-11" db="UniProtKB">
        <authorList>
            <consortium name="WormBaseParasite"/>
        </authorList>
    </citation>
    <scope>IDENTIFICATION</scope>
</reference>
<feature type="domain" description="PAZ" evidence="2">
    <location>
        <begin position="234"/>
        <end position="314"/>
    </location>
</feature>
<evidence type="ECO:0000313" key="3">
    <source>
        <dbReference type="Proteomes" id="UP000095283"/>
    </source>
</evidence>
<keyword evidence="1" id="KW-0472">Membrane</keyword>